<feature type="domain" description="Schlafen AlbA-2" evidence="1">
    <location>
        <begin position="24"/>
        <end position="163"/>
    </location>
</feature>
<reference evidence="2" key="1">
    <citation type="submission" date="2016-09" db="EMBL/GenBank/DDBJ databases">
        <title>Genome sequence of Chlorobaculum limnaeum.</title>
        <authorList>
            <person name="Liu Z."/>
            <person name="Tank M."/>
            <person name="Bryant D.A."/>
        </authorList>
    </citation>
    <scope>NUCLEOTIDE SEQUENCE [LARGE SCALE GENOMIC DNA]</scope>
    <source>
        <strain evidence="2">DSM 1677</strain>
    </source>
</reference>
<protein>
    <recommendedName>
        <fullName evidence="1">Schlafen AlbA-2 domain-containing protein</fullName>
    </recommendedName>
</protein>
<proteinExistence type="predicted"/>
<evidence type="ECO:0000313" key="3">
    <source>
        <dbReference type="Proteomes" id="UP000095185"/>
    </source>
</evidence>
<sequence length="417" mass="46875">MLPLSLATIDEAFLRQLCESECPESQTLDFKRELPETIERDKSEPDKKKIELCKDVVAFANADGGHFVYGIQEKAGVANDIVPITTTESADAAERRIRHVLDARIEPKIHGLTFHKVEVAGGYVLILRVPASYDGPHGIRISKNKNNNNQWWRFVMRNGTMISEMSYDQIRGAFDRTATLAEQARRFIATRRELIAKGETPVPLKAGPQLVVHLVPIAGLAGRMSVDLKPIYDKGYTEFIGVDWGGGSRSFNIDGLVVHTGLGGDDGEFGYNHIFRIGVLEGVQLGGVIEENFHRNKKANVWSYQMSVFFYYSIIKFIKSVRLWGFSGPALLGVSIVNVKDYELEIGNSFRPSRHPKKSDRQHLVPSDVWIEDIETVDDDGLIDNVIRPLLDTLWQAFGVERCLDFDEATGKFKPRQ</sequence>
<dbReference type="KEGG" id="clz:BIU88_08130"/>
<dbReference type="AlphaFoldDB" id="A0A1D8D1U8"/>
<dbReference type="InterPro" id="IPR007421">
    <property type="entry name" value="Schlafen_AlbA_2_dom"/>
</dbReference>
<keyword evidence="3" id="KW-1185">Reference proteome</keyword>
<gene>
    <name evidence="2" type="ORF">BIU88_08130</name>
</gene>
<dbReference type="PANTHER" id="PTHR30595:SF6">
    <property type="entry name" value="SCHLAFEN ALBA-2 DOMAIN-CONTAINING PROTEIN"/>
    <property type="match status" value="1"/>
</dbReference>
<dbReference type="PANTHER" id="PTHR30595">
    <property type="entry name" value="GLPR-RELATED TRANSCRIPTIONAL REPRESSOR"/>
    <property type="match status" value="1"/>
</dbReference>
<evidence type="ECO:0000259" key="1">
    <source>
        <dbReference type="Pfam" id="PF04326"/>
    </source>
</evidence>
<dbReference type="STRING" id="274537.BIU88_08130"/>
<dbReference type="OrthoDB" id="9768354at2"/>
<dbReference type="Pfam" id="PF04326">
    <property type="entry name" value="SLFN_AlbA_2"/>
    <property type="match status" value="1"/>
</dbReference>
<dbReference type="EMBL" id="CP017305">
    <property type="protein sequence ID" value="AOS84103.1"/>
    <property type="molecule type" value="Genomic_DNA"/>
</dbReference>
<dbReference type="Gene3D" id="3.30.950.30">
    <property type="entry name" value="Schlafen, AAA domain"/>
    <property type="match status" value="1"/>
</dbReference>
<dbReference type="RefSeq" id="WP_069810287.1">
    <property type="nucleotide sequence ID" value="NZ_CP017305.1"/>
</dbReference>
<dbReference type="Proteomes" id="UP000095185">
    <property type="component" value="Chromosome"/>
</dbReference>
<dbReference type="InterPro" id="IPR038461">
    <property type="entry name" value="Schlafen_AlbA_2_dom_sf"/>
</dbReference>
<accession>A0A1D8D1U8</accession>
<organism evidence="2 3">
    <name type="scientific">Chlorobaculum limnaeum</name>
    <dbReference type="NCBI Taxonomy" id="274537"/>
    <lineage>
        <taxon>Bacteria</taxon>
        <taxon>Pseudomonadati</taxon>
        <taxon>Chlorobiota</taxon>
        <taxon>Chlorobiia</taxon>
        <taxon>Chlorobiales</taxon>
        <taxon>Chlorobiaceae</taxon>
        <taxon>Chlorobaculum</taxon>
    </lineage>
</organism>
<name>A0A1D8D1U8_CHLLM</name>
<evidence type="ECO:0000313" key="2">
    <source>
        <dbReference type="EMBL" id="AOS84103.1"/>
    </source>
</evidence>